<evidence type="ECO:0000256" key="2">
    <source>
        <dbReference type="SAM" id="SignalP"/>
    </source>
</evidence>
<dbReference type="Proteomes" id="UP001500274">
    <property type="component" value="Unassembled WGS sequence"/>
</dbReference>
<dbReference type="PROSITE" id="PS51318">
    <property type="entry name" value="TAT"/>
    <property type="match status" value="1"/>
</dbReference>
<keyword evidence="2" id="KW-0732">Signal</keyword>
<organism evidence="3 4">
    <name type="scientific">Microbacterium binotii</name>
    <dbReference type="NCBI Taxonomy" id="462710"/>
    <lineage>
        <taxon>Bacteria</taxon>
        <taxon>Bacillati</taxon>
        <taxon>Actinomycetota</taxon>
        <taxon>Actinomycetes</taxon>
        <taxon>Micrococcales</taxon>
        <taxon>Microbacteriaceae</taxon>
        <taxon>Microbacterium</taxon>
    </lineage>
</organism>
<comment type="caution">
    <text evidence="3">The sequence shown here is derived from an EMBL/GenBank/DDBJ whole genome shotgun (WGS) entry which is preliminary data.</text>
</comment>
<reference evidence="3 4" key="1">
    <citation type="journal article" date="2019" name="Int. J. Syst. Evol. Microbiol.">
        <title>The Global Catalogue of Microorganisms (GCM) 10K type strain sequencing project: providing services to taxonomists for standard genome sequencing and annotation.</title>
        <authorList>
            <consortium name="The Broad Institute Genomics Platform"/>
            <consortium name="The Broad Institute Genome Sequencing Center for Infectious Disease"/>
            <person name="Wu L."/>
            <person name="Ma J."/>
        </authorList>
    </citation>
    <scope>NUCLEOTIDE SEQUENCE [LARGE SCALE GENOMIC DNA]</scope>
    <source>
        <strain evidence="3 4">JCM 16365</strain>
    </source>
</reference>
<feature type="region of interest" description="Disordered" evidence="1">
    <location>
        <begin position="29"/>
        <end position="60"/>
    </location>
</feature>
<evidence type="ECO:0008006" key="5">
    <source>
        <dbReference type="Google" id="ProtNLM"/>
    </source>
</evidence>
<gene>
    <name evidence="3" type="ORF">GCM10009862_10570</name>
</gene>
<name>A0ABN3PAM6_9MICO</name>
<dbReference type="InterPro" id="IPR006311">
    <property type="entry name" value="TAT_signal"/>
</dbReference>
<keyword evidence="4" id="KW-1185">Reference proteome</keyword>
<evidence type="ECO:0000313" key="3">
    <source>
        <dbReference type="EMBL" id="GAA2573562.1"/>
    </source>
</evidence>
<feature type="chain" id="PRO_5046373028" description="Lipoprotein" evidence="2">
    <location>
        <begin position="26"/>
        <end position="174"/>
    </location>
</feature>
<proteinExistence type="predicted"/>
<feature type="signal peptide" evidence="2">
    <location>
        <begin position="1"/>
        <end position="25"/>
    </location>
</feature>
<dbReference type="EMBL" id="BAAARI010000007">
    <property type="protein sequence ID" value="GAA2573562.1"/>
    <property type="molecule type" value="Genomic_DNA"/>
</dbReference>
<protein>
    <recommendedName>
        <fullName evidence="5">Lipoprotein</fullName>
    </recommendedName>
</protein>
<evidence type="ECO:0000256" key="1">
    <source>
        <dbReference type="SAM" id="MobiDB-lite"/>
    </source>
</evidence>
<accession>A0ABN3PAM6</accession>
<evidence type="ECO:0000313" key="4">
    <source>
        <dbReference type="Proteomes" id="UP001500274"/>
    </source>
</evidence>
<dbReference type="PROSITE" id="PS51257">
    <property type="entry name" value="PROKAR_LIPOPROTEIN"/>
    <property type="match status" value="1"/>
</dbReference>
<sequence length="174" mass="17738">MSMGRFGLLGTMALAAATLALTACAAAPTDPAEPAESSSPIATQAPPATPAPAASADPADGPVESFRAWFAATRTPDPAAACAALSPALAERMLAELNQNGLALSTCEEMIQATSELYRATGQSADVDVQVQSETATDATLFVTYGASGDCGTVVMHRDAASWIITDESRECAR</sequence>